<dbReference type="EMBL" id="JAGSYN010000050">
    <property type="protein sequence ID" value="KAG7665399.1"/>
    <property type="molecule type" value="Genomic_DNA"/>
</dbReference>
<dbReference type="GeneID" id="73467888"/>
<accession>A0A8J5QGL5</accession>
<evidence type="ECO:0000313" key="3">
    <source>
        <dbReference type="Proteomes" id="UP000694255"/>
    </source>
</evidence>
<protein>
    <submittedName>
        <fullName evidence="2">Uncharacterized protein</fullName>
    </submittedName>
</protein>
<keyword evidence="1" id="KW-0732">Signal</keyword>
<evidence type="ECO:0000313" key="2">
    <source>
        <dbReference type="EMBL" id="KAG7665399.1"/>
    </source>
</evidence>
<comment type="caution">
    <text evidence="2">The sequence shown here is derived from an EMBL/GenBank/DDBJ whole genome shotgun (WGS) entry which is preliminary data.</text>
</comment>
<dbReference type="AlphaFoldDB" id="A0A8J5QGL5"/>
<feature type="signal peptide" evidence="1">
    <location>
        <begin position="1"/>
        <end position="18"/>
    </location>
</feature>
<dbReference type="RefSeq" id="XP_049265631.1">
    <property type="nucleotide sequence ID" value="XM_049404703.1"/>
</dbReference>
<proteinExistence type="predicted"/>
<evidence type="ECO:0000256" key="1">
    <source>
        <dbReference type="SAM" id="SignalP"/>
    </source>
</evidence>
<reference evidence="2 3" key="1">
    <citation type="journal article" date="2021" name="DNA Res.">
        <title>Genome analysis of Candida subhashii reveals its hybrid nature and dual mitochondrial genome conformations.</title>
        <authorList>
            <person name="Mixao V."/>
            <person name="Hegedusova E."/>
            <person name="Saus E."/>
            <person name="Pryszcz L.P."/>
            <person name="Cillingova A."/>
            <person name="Nosek J."/>
            <person name="Gabaldon T."/>
        </authorList>
    </citation>
    <scope>NUCLEOTIDE SEQUENCE [LARGE SCALE GENOMIC DNA]</scope>
    <source>
        <strain evidence="2 3">CBS 10753</strain>
    </source>
</reference>
<keyword evidence="3" id="KW-1185">Reference proteome</keyword>
<name>A0A8J5QGL5_9ASCO</name>
<gene>
    <name evidence="2" type="ORF">J8A68_001087</name>
</gene>
<organism evidence="2 3">
    <name type="scientific">[Candida] subhashii</name>
    <dbReference type="NCBI Taxonomy" id="561895"/>
    <lineage>
        <taxon>Eukaryota</taxon>
        <taxon>Fungi</taxon>
        <taxon>Dikarya</taxon>
        <taxon>Ascomycota</taxon>
        <taxon>Saccharomycotina</taxon>
        <taxon>Pichiomycetes</taxon>
        <taxon>Debaryomycetaceae</taxon>
        <taxon>Spathaspora</taxon>
    </lineage>
</organism>
<sequence>MQFRTVIIALTAAAVVSAANETANATNTTTSPSGAVAGLSGINVAGVAAAAAADMRADVSDINKAIFILYIFSSQEELALKRFEVNKTIFTVEKVLGSCK</sequence>
<dbReference type="Proteomes" id="UP000694255">
    <property type="component" value="Unassembled WGS sequence"/>
</dbReference>
<feature type="chain" id="PRO_5035200595" evidence="1">
    <location>
        <begin position="19"/>
        <end position="100"/>
    </location>
</feature>